<feature type="domain" description="Putative restriction endonuclease" evidence="1">
    <location>
        <begin position="17"/>
        <end position="185"/>
    </location>
</feature>
<dbReference type="AlphaFoldDB" id="A0AA96WRV3"/>
<reference evidence="2" key="2">
    <citation type="submission" date="2023-07" db="EMBL/GenBank/DDBJ databases">
        <authorList>
            <person name="Bai X.-H."/>
            <person name="Wang H.-H."/>
            <person name="Wang J."/>
            <person name="Ma M.-Y."/>
            <person name="Hu H.-H."/>
            <person name="Song Z.-L."/>
            <person name="Ma H.-G."/>
            <person name="Fan Y."/>
            <person name="Du C.-Y."/>
            <person name="Xu J.-C."/>
        </authorList>
    </citation>
    <scope>NUCLEOTIDE SEQUENCE</scope>
    <source>
        <strain evidence="2">CZ1</strain>
    </source>
</reference>
<sequence length="192" mass="21505">MTAIVINLRPTIELTDDEFYQFCQQNPDLRIETTATGALIVTPPAGGGTGKRNADLTTDVGLWNRQTALGVVFDSSTIFKLPNGANKSPDVAWVSYDRWNTLTLEQQERFPPISPDFVIELRSRTDDIEDLEAKMQEYMDNGVRLGWLIDPQAEQVKIYRQGQSVETLQSPLTLSGETVLPGFLLGLSRIFR</sequence>
<gene>
    <name evidence="2" type="ORF">Q2T42_23950</name>
</gene>
<keyword evidence="2" id="KW-0255">Endonuclease</keyword>
<protein>
    <submittedName>
        <fullName evidence="2">Uma2 family endonuclease</fullName>
    </submittedName>
</protein>
<dbReference type="InterPro" id="IPR012296">
    <property type="entry name" value="Nuclease_put_TT1808"/>
</dbReference>
<dbReference type="Pfam" id="PF05685">
    <property type="entry name" value="Uma2"/>
    <property type="match status" value="1"/>
</dbReference>
<dbReference type="SUPFAM" id="SSF52980">
    <property type="entry name" value="Restriction endonuclease-like"/>
    <property type="match status" value="1"/>
</dbReference>
<dbReference type="PANTHER" id="PTHR34107:SF6">
    <property type="entry name" value="SLR0981 PROTEIN"/>
    <property type="match status" value="1"/>
</dbReference>
<keyword evidence="2" id="KW-0540">Nuclease</keyword>
<dbReference type="RefSeq" id="WP_316426742.1">
    <property type="nucleotide sequence ID" value="NZ_CP130144.1"/>
</dbReference>
<reference evidence="2" key="1">
    <citation type="journal article" date="2023" name="Plants (Basel)">
        <title>Genomic Analysis of Leptolyngbya boryana CZ1 Reveals Efficient Carbon Fixation Modules.</title>
        <authorList>
            <person name="Bai X."/>
            <person name="Wang H."/>
            <person name="Cheng W."/>
            <person name="Wang J."/>
            <person name="Ma M."/>
            <person name="Hu H."/>
            <person name="Song Z."/>
            <person name="Ma H."/>
            <person name="Fan Y."/>
            <person name="Du C."/>
            <person name="Xu J."/>
        </authorList>
    </citation>
    <scope>NUCLEOTIDE SEQUENCE</scope>
    <source>
        <strain evidence="2">CZ1</strain>
    </source>
</reference>
<accession>A0AA96WRV3</accession>
<dbReference type="CDD" id="cd06260">
    <property type="entry name" value="DUF820-like"/>
    <property type="match status" value="1"/>
</dbReference>
<dbReference type="PANTHER" id="PTHR34107">
    <property type="entry name" value="SLL0198 PROTEIN-RELATED"/>
    <property type="match status" value="1"/>
</dbReference>
<evidence type="ECO:0000259" key="1">
    <source>
        <dbReference type="Pfam" id="PF05685"/>
    </source>
</evidence>
<name>A0AA96WRV3_LEPBY</name>
<dbReference type="Gene3D" id="3.90.1570.10">
    <property type="entry name" value="tt1808, chain A"/>
    <property type="match status" value="1"/>
</dbReference>
<organism evidence="2">
    <name type="scientific">Leptolyngbya boryana CZ1</name>
    <dbReference type="NCBI Taxonomy" id="3060204"/>
    <lineage>
        <taxon>Bacteria</taxon>
        <taxon>Bacillati</taxon>
        <taxon>Cyanobacteriota</taxon>
        <taxon>Cyanophyceae</taxon>
        <taxon>Leptolyngbyales</taxon>
        <taxon>Leptolyngbyaceae</taxon>
        <taxon>Leptolyngbya group</taxon>
        <taxon>Leptolyngbya</taxon>
    </lineage>
</organism>
<dbReference type="InterPro" id="IPR008538">
    <property type="entry name" value="Uma2"/>
</dbReference>
<dbReference type="GO" id="GO:0004519">
    <property type="term" value="F:endonuclease activity"/>
    <property type="evidence" value="ECO:0007669"/>
    <property type="project" value="UniProtKB-KW"/>
</dbReference>
<dbReference type="EMBL" id="CP130144">
    <property type="protein sequence ID" value="WNZ44851.1"/>
    <property type="molecule type" value="Genomic_DNA"/>
</dbReference>
<dbReference type="InterPro" id="IPR011335">
    <property type="entry name" value="Restrct_endonuc-II-like"/>
</dbReference>
<keyword evidence="2" id="KW-0378">Hydrolase</keyword>
<proteinExistence type="predicted"/>
<evidence type="ECO:0000313" key="2">
    <source>
        <dbReference type="EMBL" id="WNZ44851.1"/>
    </source>
</evidence>